<accession>A0A1H6EXC7</accession>
<sequence length="464" mass="50107">MTDELWRKWAAARVWAAHQVPYLAHALLALVPVVAVDPAAGLRRFPADLGWHIHLNPAEVERRSVPEIGFWLVHQVTHLLREHARRYPGTERQHWNLATDAEINDDLGLALPTDAVTPTLLGLPNGWTAEQYWQVLKEPPVEAGRRDLNEPAVEESQHDPNEPAVQAARHGPNEPPRASNGHNPNKPPRASDGHDPNEPAAGENRHDLNGPVAEEGGKDRAGPAAEGDCGSGCDGLPRAWDCREGLSGTGARLVVLDTARRIRERQRARDDVPAGWLRWAEQALEPAVNWRRLLAATVRRGLAQVAGRVDYTYRRPSRRAAALPEVVLPSLRRPSPKVTVLVDTSGSVSDGLLGQALAEVTGVLRAVGAGRRLLTVVSCDARAYRGQRVGRVSELRLGGGGGTDLRAGFAAAPRSDLIIAITDGRTPWPVRPPAGTRVIVGLLGPGGEAPEWAETVHIPKSGAS</sequence>
<evidence type="ECO:0000259" key="2">
    <source>
        <dbReference type="Pfam" id="PF09967"/>
    </source>
</evidence>
<dbReference type="AlphaFoldDB" id="A0A1H6EXC7"/>
<name>A0A1H6EXC7_9ACTN</name>
<dbReference type="Pfam" id="PF13203">
    <property type="entry name" value="DUF2201_N"/>
    <property type="match status" value="1"/>
</dbReference>
<evidence type="ECO:0000313" key="4">
    <source>
        <dbReference type="EMBL" id="SEH01595.1"/>
    </source>
</evidence>
<dbReference type="OrthoDB" id="3837721at2"/>
<feature type="compositionally biased region" description="Basic and acidic residues" evidence="1">
    <location>
        <begin position="150"/>
        <end position="161"/>
    </location>
</feature>
<dbReference type="InterPro" id="IPR018698">
    <property type="entry name" value="VWA-like_dom"/>
</dbReference>
<dbReference type="PANTHER" id="PTHR38730">
    <property type="entry name" value="SLL7028 PROTEIN"/>
    <property type="match status" value="1"/>
</dbReference>
<evidence type="ECO:0000259" key="3">
    <source>
        <dbReference type="Pfam" id="PF13203"/>
    </source>
</evidence>
<organism evidence="4 5">
    <name type="scientific">Nonomuraea solani</name>
    <dbReference type="NCBI Taxonomy" id="1144553"/>
    <lineage>
        <taxon>Bacteria</taxon>
        <taxon>Bacillati</taxon>
        <taxon>Actinomycetota</taxon>
        <taxon>Actinomycetes</taxon>
        <taxon>Streptosporangiales</taxon>
        <taxon>Streptosporangiaceae</taxon>
        <taxon>Nonomuraea</taxon>
    </lineage>
</organism>
<dbReference type="Pfam" id="PF09967">
    <property type="entry name" value="DUF2201"/>
    <property type="match status" value="1"/>
</dbReference>
<keyword evidence="5" id="KW-1185">Reference proteome</keyword>
<evidence type="ECO:0000313" key="5">
    <source>
        <dbReference type="Proteomes" id="UP000236732"/>
    </source>
</evidence>
<evidence type="ECO:0000256" key="1">
    <source>
        <dbReference type="SAM" id="MobiDB-lite"/>
    </source>
</evidence>
<dbReference type="InterPro" id="IPR025154">
    <property type="entry name" value="Put_metallopeptidase_dom"/>
</dbReference>
<feature type="domain" description="Putative metallopeptidase" evidence="3">
    <location>
        <begin position="10"/>
        <end position="332"/>
    </location>
</feature>
<feature type="compositionally biased region" description="Basic and acidic residues" evidence="1">
    <location>
        <begin position="189"/>
        <end position="208"/>
    </location>
</feature>
<dbReference type="PANTHER" id="PTHR38730:SF1">
    <property type="entry name" value="SLL7028 PROTEIN"/>
    <property type="match status" value="1"/>
</dbReference>
<feature type="domain" description="VWA-like" evidence="2">
    <location>
        <begin position="338"/>
        <end position="458"/>
    </location>
</feature>
<dbReference type="Proteomes" id="UP000236732">
    <property type="component" value="Unassembled WGS sequence"/>
</dbReference>
<proteinExistence type="predicted"/>
<feature type="region of interest" description="Disordered" evidence="1">
    <location>
        <begin position="150"/>
        <end position="232"/>
    </location>
</feature>
<gene>
    <name evidence="4" type="ORF">SAMN05444920_12143</name>
</gene>
<dbReference type="EMBL" id="FNVT01000021">
    <property type="protein sequence ID" value="SEH01595.1"/>
    <property type="molecule type" value="Genomic_DNA"/>
</dbReference>
<protein>
    <submittedName>
        <fullName evidence="4">VWA-like domain</fullName>
    </submittedName>
</protein>
<reference evidence="4 5" key="1">
    <citation type="submission" date="2016-10" db="EMBL/GenBank/DDBJ databases">
        <authorList>
            <person name="de Groot N.N."/>
        </authorList>
    </citation>
    <scope>NUCLEOTIDE SEQUENCE [LARGE SCALE GENOMIC DNA]</scope>
    <source>
        <strain evidence="4 5">CGMCC 4.7037</strain>
    </source>
</reference>
<dbReference type="RefSeq" id="WP_103962678.1">
    <property type="nucleotide sequence ID" value="NZ_FNVT01000021.1"/>
</dbReference>